<gene>
    <name evidence="12" type="ORF">HDF17_003699</name>
</gene>
<evidence type="ECO:0000256" key="10">
    <source>
        <dbReference type="SAM" id="Phobius"/>
    </source>
</evidence>
<dbReference type="Gene3D" id="1.20.1440.130">
    <property type="entry name" value="VKOR domain"/>
    <property type="match status" value="1"/>
</dbReference>
<dbReference type="EMBL" id="JACCCW010000002">
    <property type="protein sequence ID" value="NYF81379.1"/>
    <property type="molecule type" value="Genomic_DNA"/>
</dbReference>
<evidence type="ECO:0000256" key="9">
    <source>
        <dbReference type="ARBA" id="ARBA00023284"/>
    </source>
</evidence>
<reference evidence="12 13" key="1">
    <citation type="submission" date="2020-07" db="EMBL/GenBank/DDBJ databases">
        <title>Genomic Encyclopedia of Type Strains, Phase IV (KMG-V): Genome sequencing to study the core and pangenomes of soil and plant-associated prokaryotes.</title>
        <authorList>
            <person name="Whitman W."/>
        </authorList>
    </citation>
    <scope>NUCLEOTIDE SEQUENCE [LARGE SCALE GENOMIC DNA]</scope>
    <source>
        <strain evidence="12 13">X4EP2</strain>
    </source>
</reference>
<evidence type="ECO:0000256" key="1">
    <source>
        <dbReference type="ARBA" id="ARBA00004141"/>
    </source>
</evidence>
<keyword evidence="9" id="KW-0676">Redox-active center</keyword>
<keyword evidence="8" id="KW-1015">Disulfide bond</keyword>
<evidence type="ECO:0000313" key="13">
    <source>
        <dbReference type="Proteomes" id="UP000589520"/>
    </source>
</evidence>
<proteinExistence type="inferred from homology"/>
<dbReference type="RefSeq" id="WP_179493196.1">
    <property type="nucleotide sequence ID" value="NZ_JACCCW010000002.1"/>
</dbReference>
<feature type="transmembrane region" description="Helical" evidence="10">
    <location>
        <begin position="91"/>
        <end position="111"/>
    </location>
</feature>
<comment type="subcellular location">
    <subcellularLocation>
        <location evidence="1">Membrane</location>
        <topology evidence="1">Multi-pass membrane protein</topology>
    </subcellularLocation>
</comment>
<evidence type="ECO:0000256" key="6">
    <source>
        <dbReference type="ARBA" id="ARBA00023002"/>
    </source>
</evidence>
<evidence type="ECO:0000256" key="4">
    <source>
        <dbReference type="ARBA" id="ARBA00022719"/>
    </source>
</evidence>
<protein>
    <submittedName>
        <fullName evidence="12">Putative membrane protein</fullName>
    </submittedName>
</protein>
<keyword evidence="5 10" id="KW-1133">Transmembrane helix</keyword>
<feature type="domain" description="Vitamin K epoxide reductase" evidence="11">
    <location>
        <begin position="1"/>
        <end position="139"/>
    </location>
</feature>
<feature type="transmembrane region" description="Helical" evidence="10">
    <location>
        <begin position="67"/>
        <end position="86"/>
    </location>
</feature>
<evidence type="ECO:0000256" key="2">
    <source>
        <dbReference type="ARBA" id="ARBA00006214"/>
    </source>
</evidence>
<keyword evidence="7 10" id="KW-0472">Membrane</keyword>
<dbReference type="SMART" id="SM00756">
    <property type="entry name" value="VKc"/>
    <property type="match status" value="1"/>
</dbReference>
<evidence type="ECO:0000256" key="3">
    <source>
        <dbReference type="ARBA" id="ARBA00022692"/>
    </source>
</evidence>
<dbReference type="AlphaFoldDB" id="A0A7Y9PK40"/>
<accession>A0A7Y9PK40</accession>
<organism evidence="12 13">
    <name type="scientific">Granulicella arctica</name>
    <dbReference type="NCBI Taxonomy" id="940613"/>
    <lineage>
        <taxon>Bacteria</taxon>
        <taxon>Pseudomonadati</taxon>
        <taxon>Acidobacteriota</taxon>
        <taxon>Terriglobia</taxon>
        <taxon>Terriglobales</taxon>
        <taxon>Acidobacteriaceae</taxon>
        <taxon>Granulicella</taxon>
    </lineage>
</organism>
<dbReference type="Pfam" id="PF07884">
    <property type="entry name" value="VKOR"/>
    <property type="match status" value="1"/>
</dbReference>
<evidence type="ECO:0000259" key="11">
    <source>
        <dbReference type="SMART" id="SM00756"/>
    </source>
</evidence>
<evidence type="ECO:0000256" key="5">
    <source>
        <dbReference type="ARBA" id="ARBA00022989"/>
    </source>
</evidence>
<keyword evidence="3 10" id="KW-0812">Transmembrane</keyword>
<name>A0A7Y9PK40_9BACT</name>
<dbReference type="GO" id="GO:0048038">
    <property type="term" value="F:quinone binding"/>
    <property type="evidence" value="ECO:0007669"/>
    <property type="project" value="UniProtKB-KW"/>
</dbReference>
<dbReference type="InterPro" id="IPR038354">
    <property type="entry name" value="VKOR_sf"/>
</dbReference>
<keyword evidence="13" id="KW-1185">Reference proteome</keyword>
<sequence length="153" mass="16702">MKYLLALLAVAGIWVSVLALRVHNQAPGEAPPCAVTEKFDCGAVNHSRFAVFPPRTFDEAPNSKGHIPVAVIGIVGYAIMALLALLGRYGLLLLLAEVGCLMAGFLSYLEAYVLEKWCIYCLWSQCIMATLLLLTGVTMLIQRNRRRHSGGAR</sequence>
<dbReference type="InterPro" id="IPR012932">
    <property type="entry name" value="VKOR"/>
</dbReference>
<evidence type="ECO:0000313" key="12">
    <source>
        <dbReference type="EMBL" id="NYF81379.1"/>
    </source>
</evidence>
<comment type="similarity">
    <text evidence="2">Belongs to the VKOR family.</text>
</comment>
<dbReference type="GO" id="GO:0016491">
    <property type="term" value="F:oxidoreductase activity"/>
    <property type="evidence" value="ECO:0007669"/>
    <property type="project" value="UniProtKB-KW"/>
</dbReference>
<keyword evidence="4" id="KW-0874">Quinone</keyword>
<keyword evidence="6" id="KW-0560">Oxidoreductase</keyword>
<comment type="caution">
    <text evidence="12">The sequence shown here is derived from an EMBL/GenBank/DDBJ whole genome shotgun (WGS) entry which is preliminary data.</text>
</comment>
<evidence type="ECO:0000256" key="7">
    <source>
        <dbReference type="ARBA" id="ARBA00023136"/>
    </source>
</evidence>
<feature type="transmembrane region" description="Helical" evidence="10">
    <location>
        <begin position="117"/>
        <end position="141"/>
    </location>
</feature>
<evidence type="ECO:0000256" key="8">
    <source>
        <dbReference type="ARBA" id="ARBA00023157"/>
    </source>
</evidence>
<dbReference type="Proteomes" id="UP000589520">
    <property type="component" value="Unassembled WGS sequence"/>
</dbReference>
<dbReference type="GO" id="GO:0016020">
    <property type="term" value="C:membrane"/>
    <property type="evidence" value="ECO:0007669"/>
    <property type="project" value="UniProtKB-SubCell"/>
</dbReference>